<evidence type="ECO:0000256" key="1">
    <source>
        <dbReference type="SAM" id="Phobius"/>
    </source>
</evidence>
<name>A0A939S3A3_9BRAD</name>
<dbReference type="Proteomes" id="UP000664702">
    <property type="component" value="Chromosome"/>
</dbReference>
<reference evidence="3 4" key="2">
    <citation type="journal article" date="2022" name="Int. J. Syst. Evol. Microbiol.">
        <title>Strains of Bradyrhizobium barranii sp. nov. associated with legumes native to Canada are symbionts of soybeans and belong to different subspecies (subsp. barranii subsp. nov. and subsp. apii subsp. nov.) and symbiovars (sv. glycinearum and sv. septentrionale).</title>
        <authorList>
            <person name="Bromfield E.S.P."/>
            <person name="Cloutier S."/>
            <person name="Wasai-Hara S."/>
            <person name="Minamisawa K."/>
        </authorList>
    </citation>
    <scope>NUCLEOTIDE SEQUENCE [LARGE SCALE GENOMIC DNA]</scope>
    <source>
        <strain evidence="3 4">144S4</strain>
    </source>
</reference>
<keyword evidence="1" id="KW-0472">Membrane</keyword>
<keyword evidence="1" id="KW-0812">Transmembrane</keyword>
<dbReference type="EMBL" id="JAGEMI010000001">
    <property type="protein sequence ID" value="MBO1865374.1"/>
    <property type="molecule type" value="Genomic_DNA"/>
</dbReference>
<accession>A0A939S3A3</accession>
<organism evidence="2">
    <name type="scientific">Bradyrhizobium barranii subsp. barranii</name>
    <dbReference type="NCBI Taxonomy" id="2823807"/>
    <lineage>
        <taxon>Bacteria</taxon>
        <taxon>Pseudomonadati</taxon>
        <taxon>Pseudomonadota</taxon>
        <taxon>Alphaproteobacteria</taxon>
        <taxon>Hyphomicrobiales</taxon>
        <taxon>Nitrobacteraceae</taxon>
        <taxon>Bradyrhizobium</taxon>
        <taxon>Bradyrhizobium barranii</taxon>
    </lineage>
</organism>
<evidence type="ECO:0000313" key="3">
    <source>
        <dbReference type="EMBL" id="UEM08996.1"/>
    </source>
</evidence>
<evidence type="ECO:0000313" key="2">
    <source>
        <dbReference type="EMBL" id="MBO1865374.1"/>
    </source>
</evidence>
<keyword evidence="1" id="KW-1133">Transmembrane helix</keyword>
<feature type="transmembrane region" description="Helical" evidence="1">
    <location>
        <begin position="12"/>
        <end position="36"/>
    </location>
</feature>
<reference evidence="2" key="1">
    <citation type="submission" date="2021-03" db="EMBL/GenBank/DDBJ databases">
        <title>Whole Genome Sequence of Bradyrhizobium sp. Strain 144S4.</title>
        <authorList>
            <person name="Bromfield E.S.P."/>
            <person name="Cloutier S."/>
        </authorList>
    </citation>
    <scope>NUCLEOTIDE SEQUENCE [LARGE SCALE GENOMIC DNA]</scope>
    <source>
        <strain evidence="2">144S4</strain>
    </source>
</reference>
<gene>
    <name evidence="3" type="ORF">J4G43_030120</name>
    <name evidence="2" type="ORF">J4G43_32095</name>
</gene>
<dbReference type="EMBL" id="CP086136">
    <property type="protein sequence ID" value="UEM08996.1"/>
    <property type="molecule type" value="Genomic_DNA"/>
</dbReference>
<feature type="transmembrane region" description="Helical" evidence="1">
    <location>
        <begin position="42"/>
        <end position="59"/>
    </location>
</feature>
<sequence>MISMSKGIPTGTTYLGFALLWQAVFFVAWIACIVFFGADYFATAMVVMLLTAYGFFRHARSIGRRAKQGIRRPTPELRRWLSITSESRDVINGGPRY</sequence>
<dbReference type="PROSITE" id="PS51257">
    <property type="entry name" value="PROKAR_LIPOPROTEIN"/>
    <property type="match status" value="1"/>
</dbReference>
<dbReference type="RefSeq" id="WP_208087179.1">
    <property type="nucleotide sequence ID" value="NZ_CP086136.1"/>
</dbReference>
<evidence type="ECO:0000313" key="4">
    <source>
        <dbReference type="Proteomes" id="UP000664702"/>
    </source>
</evidence>
<dbReference type="AlphaFoldDB" id="A0A939S3A3"/>
<dbReference type="KEGG" id="bban:J4G43_030120"/>
<protein>
    <submittedName>
        <fullName evidence="2">Uncharacterized protein</fullName>
    </submittedName>
</protein>
<proteinExistence type="predicted"/>